<protein>
    <recommendedName>
        <fullName evidence="3">Coat F domain-containing protein</fullName>
    </recommendedName>
</protein>
<dbReference type="OrthoDB" id="2452736at2"/>
<organism evidence="1 2">
    <name type="scientific">Terribacillus aidingensis</name>
    <dbReference type="NCBI Taxonomy" id="586416"/>
    <lineage>
        <taxon>Bacteria</taxon>
        <taxon>Bacillati</taxon>
        <taxon>Bacillota</taxon>
        <taxon>Bacilli</taxon>
        <taxon>Bacillales</taxon>
        <taxon>Bacillaceae</taxon>
        <taxon>Terribacillus</taxon>
    </lineage>
</organism>
<dbReference type="RefSeq" id="WP_097039715.1">
    <property type="nucleotide sequence ID" value="NZ_OBEK01000001.1"/>
</dbReference>
<name>A0A285N810_9BACI</name>
<evidence type="ECO:0000313" key="2">
    <source>
        <dbReference type="Proteomes" id="UP000219356"/>
    </source>
</evidence>
<evidence type="ECO:0008006" key="3">
    <source>
        <dbReference type="Google" id="ProtNLM"/>
    </source>
</evidence>
<gene>
    <name evidence="1" type="ORF">SAMN05421503_0955</name>
</gene>
<dbReference type="Proteomes" id="UP000219356">
    <property type="component" value="Unassembled WGS sequence"/>
</dbReference>
<proteinExistence type="predicted"/>
<accession>A0A285N810</accession>
<reference evidence="2" key="1">
    <citation type="submission" date="2017-09" db="EMBL/GenBank/DDBJ databases">
        <authorList>
            <person name="Varghese N."/>
            <person name="Submissions S."/>
        </authorList>
    </citation>
    <scope>NUCLEOTIDE SEQUENCE [LARGE SCALE GENOMIC DNA]</scope>
    <source>
        <strain evidence="2">CGMCC 1.8913</strain>
    </source>
</reference>
<dbReference type="EMBL" id="OBEK01000001">
    <property type="protein sequence ID" value="SNZ05458.1"/>
    <property type="molecule type" value="Genomic_DNA"/>
</dbReference>
<evidence type="ECO:0000313" key="1">
    <source>
        <dbReference type="EMBL" id="SNZ05458.1"/>
    </source>
</evidence>
<sequence>MRIPAADLGLMTEHLQSHIGEINKLTRYRELIANPALQAILQSHLQMLQTHTAVMLELINPSRYSHVALPVLSLNEQVTYGSLTPQEQELLLELRSTAKMMGNVNFQSAQMMKDSNVRHVHLQMAYQNSMLQDAYTRLLQQTEGELIPLADMTSQQAVYNKFHVNMRAKKDSPY</sequence>
<dbReference type="AlphaFoldDB" id="A0A285N810"/>
<keyword evidence="2" id="KW-1185">Reference proteome</keyword>